<keyword evidence="1" id="KW-0328">Glycosyltransferase</keyword>
<dbReference type="GO" id="GO:0005829">
    <property type="term" value="C:cytosol"/>
    <property type="evidence" value="ECO:0007669"/>
    <property type="project" value="TreeGrafter"/>
</dbReference>
<evidence type="ECO:0000256" key="1">
    <source>
        <dbReference type="ARBA" id="ARBA00022676"/>
    </source>
</evidence>
<proteinExistence type="predicted"/>
<dbReference type="PANTHER" id="PTHR30160:SF1">
    <property type="entry name" value="LIPOPOLYSACCHARIDE 1,2-N-ACETYLGLUCOSAMINETRANSFERASE-RELATED"/>
    <property type="match status" value="1"/>
</dbReference>
<dbReference type="Gene3D" id="3.40.50.2000">
    <property type="entry name" value="Glycogen Phosphorylase B"/>
    <property type="match status" value="2"/>
</dbReference>
<name>A0A4Z0CD15_9BURK</name>
<gene>
    <name evidence="3" type="ORF">EZ216_03100</name>
</gene>
<dbReference type="SUPFAM" id="SSF53756">
    <property type="entry name" value="UDP-Glycosyltransferase/glycogen phosphorylase"/>
    <property type="match status" value="1"/>
</dbReference>
<dbReference type="GO" id="GO:0009244">
    <property type="term" value="P:lipopolysaccharide core region biosynthetic process"/>
    <property type="evidence" value="ECO:0007669"/>
    <property type="project" value="TreeGrafter"/>
</dbReference>
<keyword evidence="4" id="KW-1185">Reference proteome</keyword>
<dbReference type="AlphaFoldDB" id="A0A4Z0CD15"/>
<organism evidence="3 4">
    <name type="scientific">Ramlibacter humi</name>
    <dbReference type="NCBI Taxonomy" id="2530451"/>
    <lineage>
        <taxon>Bacteria</taxon>
        <taxon>Pseudomonadati</taxon>
        <taxon>Pseudomonadota</taxon>
        <taxon>Betaproteobacteria</taxon>
        <taxon>Burkholderiales</taxon>
        <taxon>Comamonadaceae</taxon>
        <taxon>Ramlibacter</taxon>
    </lineage>
</organism>
<keyword evidence="2 3" id="KW-0808">Transferase</keyword>
<dbReference type="CDD" id="cd03789">
    <property type="entry name" value="GT9_LPS_heptosyltransferase"/>
    <property type="match status" value="1"/>
</dbReference>
<dbReference type="Proteomes" id="UP000297839">
    <property type="component" value="Unassembled WGS sequence"/>
</dbReference>
<accession>A0A4Z0CD15</accession>
<dbReference type="Pfam" id="PF01075">
    <property type="entry name" value="Glyco_transf_9"/>
    <property type="match status" value="1"/>
</dbReference>
<sequence>MQTSWWSWTRAASWKPAPTRSCCPAAVSMPACTHCSAGSRERFRAGGRGRAAMNRILIVCTRQIGDVLLTTPLIRAARLRWPDATIDVAGFAGTLGMLRGNPDIHQLIESPPRLGWAGFRDLARRLWRRYDLALVTQPSDRAHLIAWLAAPVRSGVVPESSSSNWWKRRLLTHAVVSRGDLGTEHSVQEKLRLLEPWGVRGAAVAVVPPPGSDLPSALRDTLRPGAIVVHAPSMWPYKQWAPEKFRELVEALLARGHQVVLTGTGGARDQACIAPVRQAGAAPQLLDVSGLLDFNQLVTLLRGAALYIGPDTSVSHLAAATGVPVLAIFGPTNPQRWAPWPGGAQPVFFQRRALGQTVGNVTILQDSLPCVPCGRAGCEDHLESRSDCLIAITPQRVLAQALQLLSGPPAG</sequence>
<comment type="caution">
    <text evidence="3">The sequence shown here is derived from an EMBL/GenBank/DDBJ whole genome shotgun (WGS) entry which is preliminary data.</text>
</comment>
<dbReference type="OrthoDB" id="9781892at2"/>
<evidence type="ECO:0000256" key="2">
    <source>
        <dbReference type="ARBA" id="ARBA00022679"/>
    </source>
</evidence>
<evidence type="ECO:0000313" key="4">
    <source>
        <dbReference type="Proteomes" id="UP000297839"/>
    </source>
</evidence>
<dbReference type="EMBL" id="SMLK01000001">
    <property type="protein sequence ID" value="TFZ08165.1"/>
    <property type="molecule type" value="Genomic_DNA"/>
</dbReference>
<dbReference type="InterPro" id="IPR051199">
    <property type="entry name" value="LPS_LOS_Heptosyltrfase"/>
</dbReference>
<protein>
    <submittedName>
        <fullName evidence="3">Glycosyltransferase family 9 protein</fullName>
    </submittedName>
</protein>
<dbReference type="PANTHER" id="PTHR30160">
    <property type="entry name" value="TETRAACYLDISACCHARIDE 4'-KINASE-RELATED"/>
    <property type="match status" value="1"/>
</dbReference>
<evidence type="ECO:0000313" key="3">
    <source>
        <dbReference type="EMBL" id="TFZ08165.1"/>
    </source>
</evidence>
<reference evidence="3 4" key="1">
    <citation type="submission" date="2019-03" db="EMBL/GenBank/DDBJ databases">
        <title>Ramlibacter sp. 18x22-1, whole genome shotgun sequence.</title>
        <authorList>
            <person name="Zhang X."/>
            <person name="Feng G."/>
            <person name="Zhu H."/>
        </authorList>
    </citation>
    <scope>NUCLEOTIDE SEQUENCE [LARGE SCALE GENOMIC DNA]</scope>
    <source>
        <strain evidence="3 4">18x22-1</strain>
    </source>
</reference>
<dbReference type="InterPro" id="IPR002201">
    <property type="entry name" value="Glyco_trans_9"/>
</dbReference>
<dbReference type="GO" id="GO:0008713">
    <property type="term" value="F:ADP-heptose-lipopolysaccharide heptosyltransferase activity"/>
    <property type="evidence" value="ECO:0007669"/>
    <property type="project" value="TreeGrafter"/>
</dbReference>